<evidence type="ECO:0000256" key="9">
    <source>
        <dbReference type="ARBA" id="ARBA00023136"/>
    </source>
</evidence>
<feature type="transmembrane region" description="Helical" evidence="12">
    <location>
        <begin position="101"/>
        <end position="123"/>
    </location>
</feature>
<evidence type="ECO:0000256" key="6">
    <source>
        <dbReference type="ARBA" id="ARBA00022725"/>
    </source>
</evidence>
<dbReference type="SUPFAM" id="SSF81321">
    <property type="entry name" value="Family A G protein-coupled receptor-like"/>
    <property type="match status" value="1"/>
</dbReference>
<keyword evidence="8 11" id="KW-0297">G-protein coupled receptor</keyword>
<dbReference type="GO" id="GO:0004984">
    <property type="term" value="F:olfactory receptor activity"/>
    <property type="evidence" value="ECO:0007669"/>
    <property type="project" value="InterPro"/>
</dbReference>
<keyword evidence="7 12" id="KW-1133">Transmembrane helix</keyword>
<feature type="transmembrane region" description="Helical" evidence="12">
    <location>
        <begin position="199"/>
        <end position="224"/>
    </location>
</feature>
<evidence type="ECO:0000259" key="13">
    <source>
        <dbReference type="PROSITE" id="PS50262"/>
    </source>
</evidence>
<evidence type="ECO:0000256" key="4">
    <source>
        <dbReference type="ARBA" id="ARBA00022606"/>
    </source>
</evidence>
<accession>A0A1S3A0W9</accession>
<comment type="subcellular location">
    <subcellularLocation>
        <location evidence="12">Cell membrane</location>
        <topology evidence="12">Multi-pass membrane protein</topology>
    </subcellularLocation>
    <subcellularLocation>
        <location evidence="3">Membrane</location>
        <topology evidence="3">Multi-pass membrane protein</topology>
    </subcellularLocation>
</comment>
<dbReference type="InterPro" id="IPR000725">
    <property type="entry name" value="Olfact_rcpt"/>
</dbReference>
<dbReference type="PRINTS" id="PR00237">
    <property type="entry name" value="GPCRRHODOPSN"/>
</dbReference>
<dbReference type="OrthoDB" id="9657359at2759"/>
<dbReference type="GO" id="GO:0005886">
    <property type="term" value="C:plasma membrane"/>
    <property type="evidence" value="ECO:0007669"/>
    <property type="project" value="UniProtKB-SubCell"/>
</dbReference>
<sequence>MTMPLNRTGVSHTIFRLLGIPGFQDLHLWISLPFFISYIISLLGNGLLLFIILSRRSLHEPMYLFISMLSGADIFLSTCIVPQALAIFWFQAGEISLDRCLTQIIFISATFISESGILLVMAFDRYIAICSPLRYTAILTHALIGKIGVAIFLRSYCTVLPVIYLLKRLTFCKSNILPNTACKDIMLAHLSCNDIRINIWYGFFILMLTLVLDIVLIFISYLFILRAVFRIPSRDARAKTLNTCGSHICVILHFYGPGIFSILTQRFGRHVALSVQVVLGNVYILIPPMLNPVIYGVKTKQIREQLVHLLIPKHK</sequence>
<dbReference type="Pfam" id="PF13853">
    <property type="entry name" value="7tm_4"/>
    <property type="match status" value="1"/>
</dbReference>
<evidence type="ECO:0000256" key="3">
    <source>
        <dbReference type="ARBA" id="ARBA00004141"/>
    </source>
</evidence>
<evidence type="ECO:0000256" key="5">
    <source>
        <dbReference type="ARBA" id="ARBA00022692"/>
    </source>
</evidence>
<comment type="function">
    <text evidence="1">Odorant receptor.</text>
</comment>
<feature type="transmembrane region" description="Helical" evidence="12">
    <location>
        <begin position="244"/>
        <end position="263"/>
    </location>
</feature>
<dbReference type="GO" id="GO:0004930">
    <property type="term" value="F:G protein-coupled receptor activity"/>
    <property type="evidence" value="ECO:0007669"/>
    <property type="project" value="UniProtKB-KW"/>
</dbReference>
<evidence type="ECO:0000256" key="12">
    <source>
        <dbReference type="RuleBase" id="RU363047"/>
    </source>
</evidence>
<gene>
    <name evidence="15" type="primary">LOC103117488</name>
</gene>
<keyword evidence="6 12" id="KW-0552">Olfaction</keyword>
<dbReference type="PANTHER" id="PTHR26450:SF386">
    <property type="entry name" value="OLFACTORY RECEPTOR"/>
    <property type="match status" value="1"/>
</dbReference>
<evidence type="ECO:0000256" key="7">
    <source>
        <dbReference type="ARBA" id="ARBA00022989"/>
    </source>
</evidence>
<evidence type="ECO:0000256" key="11">
    <source>
        <dbReference type="RuleBase" id="RU000688"/>
    </source>
</evidence>
<dbReference type="PANTHER" id="PTHR26450">
    <property type="entry name" value="OLFACTORY RECEPTOR 56B1-RELATED"/>
    <property type="match status" value="1"/>
</dbReference>
<dbReference type="PROSITE" id="PS00237">
    <property type="entry name" value="G_PROTEIN_RECEP_F1_1"/>
    <property type="match status" value="1"/>
</dbReference>
<keyword evidence="5 11" id="KW-0812">Transmembrane</keyword>
<reference evidence="15" key="1">
    <citation type="submission" date="2025-08" db="UniProtKB">
        <authorList>
            <consortium name="RefSeq"/>
        </authorList>
    </citation>
    <scope>IDENTIFICATION</scope>
</reference>
<feature type="transmembrane region" description="Helical" evidence="12">
    <location>
        <begin position="26"/>
        <end position="51"/>
    </location>
</feature>
<evidence type="ECO:0000256" key="1">
    <source>
        <dbReference type="ARBA" id="ARBA00002936"/>
    </source>
</evidence>
<name>A0A1S3A0W9_ERIEU</name>
<keyword evidence="4 12" id="KW-0716">Sensory transduction</keyword>
<comment type="similarity">
    <text evidence="11">Belongs to the G-protein coupled receptor 1 family.</text>
</comment>
<dbReference type="Gene3D" id="1.20.1070.10">
    <property type="entry name" value="Rhodopsin 7-helix transmembrane proteins"/>
    <property type="match status" value="1"/>
</dbReference>
<keyword evidence="9 12" id="KW-0472">Membrane</keyword>
<feature type="transmembrane region" description="Helical" evidence="12">
    <location>
        <begin position="143"/>
        <end position="166"/>
    </location>
</feature>
<comment type="function">
    <text evidence="2">Putative odorant or sperm cell receptor.</text>
</comment>
<feature type="transmembrane region" description="Helical" evidence="12">
    <location>
        <begin position="63"/>
        <end position="89"/>
    </location>
</feature>
<dbReference type="PRINTS" id="PR00245">
    <property type="entry name" value="OLFACTORYR"/>
</dbReference>
<feature type="domain" description="G-protein coupled receptors family 1 profile" evidence="13">
    <location>
        <begin position="44"/>
        <end position="295"/>
    </location>
</feature>
<evidence type="ECO:0000313" key="14">
    <source>
        <dbReference type="Proteomes" id="UP001652624"/>
    </source>
</evidence>
<dbReference type="RefSeq" id="XP_007527609.1">
    <property type="nucleotide sequence ID" value="XM_007527547.3"/>
</dbReference>
<evidence type="ECO:0000313" key="15">
    <source>
        <dbReference type="RefSeq" id="XP_007527609.1"/>
    </source>
</evidence>
<dbReference type="InParanoid" id="A0A1S3A0W9"/>
<evidence type="ECO:0000256" key="10">
    <source>
        <dbReference type="ARBA" id="ARBA00023224"/>
    </source>
</evidence>
<dbReference type="PROSITE" id="PS50262">
    <property type="entry name" value="G_PROTEIN_RECEP_F1_2"/>
    <property type="match status" value="1"/>
</dbReference>
<evidence type="ECO:0000256" key="8">
    <source>
        <dbReference type="ARBA" id="ARBA00023040"/>
    </source>
</evidence>
<dbReference type="AlphaFoldDB" id="A0A1S3A0W9"/>
<organism evidence="14 15">
    <name type="scientific">Erinaceus europaeus</name>
    <name type="common">Western European hedgehog</name>
    <dbReference type="NCBI Taxonomy" id="9365"/>
    <lineage>
        <taxon>Eukaryota</taxon>
        <taxon>Metazoa</taxon>
        <taxon>Chordata</taxon>
        <taxon>Craniata</taxon>
        <taxon>Vertebrata</taxon>
        <taxon>Euteleostomi</taxon>
        <taxon>Mammalia</taxon>
        <taxon>Eutheria</taxon>
        <taxon>Laurasiatheria</taxon>
        <taxon>Eulipotyphla</taxon>
        <taxon>Erinaceidae</taxon>
        <taxon>Erinaceinae</taxon>
        <taxon>Erinaceus</taxon>
    </lineage>
</organism>
<dbReference type="InterPro" id="IPR050402">
    <property type="entry name" value="OR51/52/56-like"/>
</dbReference>
<keyword evidence="11" id="KW-0675">Receptor</keyword>
<dbReference type="FunFam" id="1.20.1070.10:FF:000006">
    <property type="entry name" value="Olfactory receptor"/>
    <property type="match status" value="1"/>
</dbReference>
<keyword evidence="10 11" id="KW-0807">Transducer</keyword>
<dbReference type="eggNOG" id="ENOG502RTZX">
    <property type="taxonomic scope" value="Eukaryota"/>
</dbReference>
<feature type="transmembrane region" description="Helical" evidence="12">
    <location>
        <begin position="275"/>
        <end position="297"/>
    </location>
</feature>
<evidence type="ECO:0000256" key="2">
    <source>
        <dbReference type="ARBA" id="ARBA00003929"/>
    </source>
</evidence>
<dbReference type="GeneID" id="103117488"/>
<keyword evidence="12" id="KW-1003">Cell membrane</keyword>
<protein>
    <recommendedName>
        <fullName evidence="12">Olfactory receptor</fullName>
    </recommendedName>
</protein>
<keyword evidence="14" id="KW-1185">Reference proteome</keyword>
<dbReference type="InterPro" id="IPR017452">
    <property type="entry name" value="GPCR_Rhodpsn_7TM"/>
</dbReference>
<dbReference type="InterPro" id="IPR000276">
    <property type="entry name" value="GPCR_Rhodpsn"/>
</dbReference>
<proteinExistence type="inferred from homology"/>
<dbReference type="Proteomes" id="UP001652624">
    <property type="component" value="Chromosome 17"/>
</dbReference>